<evidence type="ECO:0000256" key="4">
    <source>
        <dbReference type="ARBA" id="ARBA00023136"/>
    </source>
</evidence>
<evidence type="ECO:0000313" key="7">
    <source>
        <dbReference type="EMBL" id="GLQ07982.1"/>
    </source>
</evidence>
<proteinExistence type="predicted"/>
<accession>A0ABQ5U753</accession>
<dbReference type="InterPro" id="IPR006694">
    <property type="entry name" value="Fatty_acid_hydroxylase"/>
</dbReference>
<keyword evidence="4 5" id="KW-0472">Membrane</keyword>
<dbReference type="Pfam" id="PF04116">
    <property type="entry name" value="FA_hydroxylase"/>
    <property type="match status" value="1"/>
</dbReference>
<gene>
    <name evidence="7" type="ORF">GCM10007924_32040</name>
</gene>
<evidence type="ECO:0000313" key="8">
    <source>
        <dbReference type="Proteomes" id="UP001161409"/>
    </source>
</evidence>
<keyword evidence="3 5" id="KW-1133">Transmembrane helix</keyword>
<dbReference type="PANTHER" id="PTHR11863">
    <property type="entry name" value="STEROL DESATURASE"/>
    <property type="match status" value="1"/>
</dbReference>
<organism evidence="7 8">
    <name type="scientific">Sneathiella chinensis</name>
    <dbReference type="NCBI Taxonomy" id="349750"/>
    <lineage>
        <taxon>Bacteria</taxon>
        <taxon>Pseudomonadati</taxon>
        <taxon>Pseudomonadota</taxon>
        <taxon>Alphaproteobacteria</taxon>
        <taxon>Sneathiellales</taxon>
        <taxon>Sneathiellaceae</taxon>
        <taxon>Sneathiella</taxon>
    </lineage>
</organism>
<comment type="subcellular location">
    <subcellularLocation>
        <location evidence="1">Membrane</location>
    </subcellularLocation>
</comment>
<reference evidence="7" key="2">
    <citation type="submission" date="2023-01" db="EMBL/GenBank/DDBJ databases">
        <title>Draft genome sequence of Sneathiella chinensis strain NBRC 103408.</title>
        <authorList>
            <person name="Sun Q."/>
            <person name="Mori K."/>
        </authorList>
    </citation>
    <scope>NUCLEOTIDE SEQUENCE</scope>
    <source>
        <strain evidence="7">NBRC 103408</strain>
    </source>
</reference>
<feature type="transmembrane region" description="Helical" evidence="5">
    <location>
        <begin position="152"/>
        <end position="176"/>
    </location>
</feature>
<keyword evidence="2 5" id="KW-0812">Transmembrane</keyword>
<evidence type="ECO:0000256" key="1">
    <source>
        <dbReference type="ARBA" id="ARBA00004370"/>
    </source>
</evidence>
<dbReference type="EMBL" id="BSNF01000010">
    <property type="protein sequence ID" value="GLQ07982.1"/>
    <property type="molecule type" value="Genomic_DNA"/>
</dbReference>
<evidence type="ECO:0000256" key="3">
    <source>
        <dbReference type="ARBA" id="ARBA00022989"/>
    </source>
</evidence>
<feature type="transmembrane region" description="Helical" evidence="5">
    <location>
        <begin position="92"/>
        <end position="117"/>
    </location>
</feature>
<evidence type="ECO:0000259" key="6">
    <source>
        <dbReference type="Pfam" id="PF04116"/>
    </source>
</evidence>
<dbReference type="Proteomes" id="UP001161409">
    <property type="component" value="Unassembled WGS sequence"/>
</dbReference>
<protein>
    <recommendedName>
        <fullName evidence="6">Fatty acid hydroxylase domain-containing protein</fullName>
    </recommendedName>
</protein>
<keyword evidence="8" id="KW-1185">Reference proteome</keyword>
<reference evidence="7" key="1">
    <citation type="journal article" date="2014" name="Int. J. Syst. Evol. Microbiol.">
        <title>Complete genome of a new Firmicutes species belonging to the dominant human colonic microbiota ('Ruminococcus bicirculans') reveals two chromosomes and a selective capacity to utilize plant glucans.</title>
        <authorList>
            <consortium name="NISC Comparative Sequencing Program"/>
            <person name="Wegmann U."/>
            <person name="Louis P."/>
            <person name="Goesmann A."/>
            <person name="Henrissat B."/>
            <person name="Duncan S.H."/>
            <person name="Flint H.J."/>
        </authorList>
    </citation>
    <scope>NUCLEOTIDE SEQUENCE</scope>
    <source>
        <strain evidence="7">NBRC 103408</strain>
    </source>
</reference>
<feature type="transmembrane region" description="Helical" evidence="5">
    <location>
        <begin position="51"/>
        <end position="72"/>
    </location>
</feature>
<evidence type="ECO:0000256" key="5">
    <source>
        <dbReference type="SAM" id="Phobius"/>
    </source>
</evidence>
<name>A0ABQ5U753_9PROT</name>
<evidence type="ECO:0000256" key="2">
    <source>
        <dbReference type="ARBA" id="ARBA00022692"/>
    </source>
</evidence>
<feature type="domain" description="Fatty acid hydroxylase" evidence="6">
    <location>
        <begin position="93"/>
        <end position="229"/>
    </location>
</feature>
<feature type="transmembrane region" description="Helical" evidence="5">
    <location>
        <begin position="12"/>
        <end position="30"/>
    </location>
</feature>
<dbReference type="InterPro" id="IPR050307">
    <property type="entry name" value="Sterol_Desaturase_Related"/>
</dbReference>
<sequence length="269" mass="30467">MSDFLLEHEPSVRMGFFFGSLVLFGMWETLRPTRTPTVPRLWHWLNNLGLTVFNSFLLRFTFPVLAAGFAAITTTNGWGLLNWLDLPLVPATLIAIVVLDLVVYGQHVLFHAVPLFWRLHKVHHADVDYDVTTGARFHPVEIMLSMGIKLGVILVLGPPVVAVILFEIILSSMAMFNHANASLPTGLDRVLRLFVVTPDMHRVHHSINRREHNANFGFNISLWDRLFGTYKAAPDAGQTGMTIGLTDYQDNRRQSLLWMILLPFRSEKG</sequence>
<comment type="caution">
    <text evidence="7">The sequence shown here is derived from an EMBL/GenBank/DDBJ whole genome shotgun (WGS) entry which is preliminary data.</text>
</comment>